<dbReference type="Gene3D" id="1.25.40.20">
    <property type="entry name" value="Ankyrin repeat-containing domain"/>
    <property type="match status" value="1"/>
</dbReference>
<dbReference type="SUPFAM" id="SSF48403">
    <property type="entry name" value="Ankyrin repeat"/>
    <property type="match status" value="1"/>
</dbReference>
<dbReference type="PROSITE" id="PS50297">
    <property type="entry name" value="ANK_REP_REGION"/>
    <property type="match status" value="2"/>
</dbReference>
<dbReference type="AlphaFoldDB" id="A0A7R9VLG3"/>
<dbReference type="SMART" id="SM00248">
    <property type="entry name" value="ANK"/>
    <property type="match status" value="4"/>
</dbReference>
<organism evidence="4">
    <name type="scientific">Pseudictyota dubia</name>
    <dbReference type="NCBI Taxonomy" id="2749911"/>
    <lineage>
        <taxon>Eukaryota</taxon>
        <taxon>Sar</taxon>
        <taxon>Stramenopiles</taxon>
        <taxon>Ochrophyta</taxon>
        <taxon>Bacillariophyta</taxon>
        <taxon>Mediophyceae</taxon>
        <taxon>Biddulphiophycidae</taxon>
        <taxon>Eupodiscales</taxon>
        <taxon>Odontellaceae</taxon>
        <taxon>Pseudictyota</taxon>
    </lineage>
</organism>
<dbReference type="InterPro" id="IPR002110">
    <property type="entry name" value="Ankyrin_rpt"/>
</dbReference>
<gene>
    <name evidence="4" type="ORF">TDUB1175_LOCUS4345</name>
</gene>
<dbReference type="PANTHER" id="PTHR24189">
    <property type="entry name" value="MYOTROPHIN"/>
    <property type="match status" value="1"/>
</dbReference>
<name>A0A7R9VLG3_9STRA</name>
<evidence type="ECO:0000313" key="4">
    <source>
        <dbReference type="EMBL" id="CAD8299268.1"/>
    </source>
</evidence>
<accession>A0A7R9VLG3</accession>
<keyword evidence="2 3" id="KW-0040">ANK repeat</keyword>
<feature type="repeat" description="ANK" evidence="3">
    <location>
        <begin position="135"/>
        <end position="167"/>
    </location>
</feature>
<evidence type="ECO:0000256" key="2">
    <source>
        <dbReference type="ARBA" id="ARBA00023043"/>
    </source>
</evidence>
<feature type="repeat" description="ANK" evidence="3">
    <location>
        <begin position="60"/>
        <end position="92"/>
    </location>
</feature>
<dbReference type="PANTHER" id="PTHR24189:SF50">
    <property type="entry name" value="ANKYRIN REPEAT AND SOCS BOX PROTEIN 2"/>
    <property type="match status" value="1"/>
</dbReference>
<dbReference type="EMBL" id="HBED01008824">
    <property type="protein sequence ID" value="CAD8299268.1"/>
    <property type="molecule type" value="Transcribed_RNA"/>
</dbReference>
<dbReference type="PROSITE" id="PS50088">
    <property type="entry name" value="ANK_REPEAT"/>
    <property type="match status" value="3"/>
</dbReference>
<evidence type="ECO:0000256" key="1">
    <source>
        <dbReference type="ARBA" id="ARBA00022737"/>
    </source>
</evidence>
<evidence type="ECO:0000256" key="3">
    <source>
        <dbReference type="PROSITE-ProRule" id="PRU00023"/>
    </source>
</evidence>
<proteinExistence type="predicted"/>
<dbReference type="InterPro" id="IPR036770">
    <property type="entry name" value="Ankyrin_rpt-contain_sf"/>
</dbReference>
<keyword evidence="1" id="KW-0677">Repeat</keyword>
<reference evidence="4" key="1">
    <citation type="submission" date="2021-01" db="EMBL/GenBank/DDBJ databases">
        <authorList>
            <person name="Corre E."/>
            <person name="Pelletier E."/>
            <person name="Niang G."/>
            <person name="Scheremetjew M."/>
            <person name="Finn R."/>
            <person name="Kale V."/>
            <person name="Holt S."/>
            <person name="Cochrane G."/>
            <person name="Meng A."/>
            <person name="Brown T."/>
            <person name="Cohen L."/>
        </authorList>
    </citation>
    <scope>NUCLEOTIDE SEQUENCE</scope>
    <source>
        <strain evidence="4">CCMP147</strain>
    </source>
</reference>
<feature type="repeat" description="ANK" evidence="3">
    <location>
        <begin position="1"/>
        <end position="28"/>
    </location>
</feature>
<dbReference type="Pfam" id="PF12796">
    <property type="entry name" value="Ank_2"/>
    <property type="match status" value="2"/>
</dbReference>
<sequence length="194" mass="20178">MRQASSRGDTKCIKQLMEQGVSVNVPDKAGFSAFKYACGGGHLDAVRLMVQSADLNDADGRTTALIAATRNGHAPVVRFLLEEGADVESRDDGGNTALLIACAGGYVDCARALLLEEKKGGRRGGGADPNAANAVGNAGLHLCARDGREEIASLLLDRGAEAGAKNASGMTPMEIAKARRHQGVVEVLSEVNFD</sequence>
<protein>
    <submittedName>
        <fullName evidence="4">Uncharacterized protein</fullName>
    </submittedName>
</protein>
<dbReference type="InterPro" id="IPR050745">
    <property type="entry name" value="Multifunctional_regulatory"/>
</dbReference>